<feature type="domain" description="N-acetyltransferase" evidence="1">
    <location>
        <begin position="21"/>
        <end position="163"/>
    </location>
</feature>
<dbReference type="EMBL" id="BEGY01000087">
    <property type="protein sequence ID" value="GAX82882.1"/>
    <property type="molecule type" value="Genomic_DNA"/>
</dbReference>
<dbReference type="SUPFAM" id="SSF55729">
    <property type="entry name" value="Acyl-CoA N-acyltransferases (Nat)"/>
    <property type="match status" value="1"/>
</dbReference>
<gene>
    <name evidence="2" type="ORF">CEUSTIGMA_g10308.t1</name>
</gene>
<sequence>MSTAFVRLDARCQHARGLACLPGRAVERSGFMFRQGSLRDLQHIQSCLLREKMNPVGIHPSRFILAEDFESQHPIGFGQMELKSDDGVQKVYELRSLVVDPERRGNGVGKMLVEQLLFSKSPYKEVWLTTTRSKITFYEQLGFSEEAIDLHVPKWLWIEMTLGSLVAPLAVGEPLVVMKLEGQDRFCG</sequence>
<dbReference type="GO" id="GO:0016747">
    <property type="term" value="F:acyltransferase activity, transferring groups other than amino-acyl groups"/>
    <property type="evidence" value="ECO:0007669"/>
    <property type="project" value="InterPro"/>
</dbReference>
<reference evidence="2 3" key="1">
    <citation type="submission" date="2017-08" db="EMBL/GenBank/DDBJ databases">
        <title>Acidophilic green algal genome provides insights into adaptation to an acidic environment.</title>
        <authorList>
            <person name="Hirooka S."/>
            <person name="Hirose Y."/>
            <person name="Kanesaki Y."/>
            <person name="Higuchi S."/>
            <person name="Fujiwara T."/>
            <person name="Onuma R."/>
            <person name="Era A."/>
            <person name="Ohbayashi R."/>
            <person name="Uzuka A."/>
            <person name="Nozaki H."/>
            <person name="Yoshikawa H."/>
            <person name="Miyagishima S.Y."/>
        </authorList>
    </citation>
    <scope>NUCLEOTIDE SEQUENCE [LARGE SCALE GENOMIC DNA]</scope>
    <source>
        <strain evidence="2 3">NIES-2499</strain>
    </source>
</reference>
<dbReference type="Gene3D" id="3.40.630.30">
    <property type="match status" value="1"/>
</dbReference>
<evidence type="ECO:0000259" key="1">
    <source>
        <dbReference type="PROSITE" id="PS51186"/>
    </source>
</evidence>
<dbReference type="Pfam" id="PF13508">
    <property type="entry name" value="Acetyltransf_7"/>
    <property type="match status" value="1"/>
</dbReference>
<comment type="caution">
    <text evidence="2">The sequence shown here is derived from an EMBL/GenBank/DDBJ whole genome shotgun (WGS) entry which is preliminary data.</text>
</comment>
<dbReference type="OrthoDB" id="41532at2759"/>
<dbReference type="InterPro" id="IPR000182">
    <property type="entry name" value="GNAT_dom"/>
</dbReference>
<name>A0A250XIZ5_9CHLO</name>
<protein>
    <recommendedName>
        <fullName evidence="1">N-acetyltransferase domain-containing protein</fullName>
    </recommendedName>
</protein>
<accession>A0A250XIZ5</accession>
<dbReference type="InterPro" id="IPR016181">
    <property type="entry name" value="Acyl_CoA_acyltransferase"/>
</dbReference>
<dbReference type="AlphaFoldDB" id="A0A250XIZ5"/>
<organism evidence="2 3">
    <name type="scientific">Chlamydomonas eustigma</name>
    <dbReference type="NCBI Taxonomy" id="1157962"/>
    <lineage>
        <taxon>Eukaryota</taxon>
        <taxon>Viridiplantae</taxon>
        <taxon>Chlorophyta</taxon>
        <taxon>core chlorophytes</taxon>
        <taxon>Chlorophyceae</taxon>
        <taxon>CS clade</taxon>
        <taxon>Chlamydomonadales</taxon>
        <taxon>Chlamydomonadaceae</taxon>
        <taxon>Chlamydomonas</taxon>
    </lineage>
</organism>
<proteinExistence type="predicted"/>
<evidence type="ECO:0000313" key="2">
    <source>
        <dbReference type="EMBL" id="GAX82882.1"/>
    </source>
</evidence>
<dbReference type="Proteomes" id="UP000232323">
    <property type="component" value="Unassembled WGS sequence"/>
</dbReference>
<evidence type="ECO:0000313" key="3">
    <source>
        <dbReference type="Proteomes" id="UP000232323"/>
    </source>
</evidence>
<dbReference type="CDD" id="cd04301">
    <property type="entry name" value="NAT_SF"/>
    <property type="match status" value="1"/>
</dbReference>
<dbReference type="PROSITE" id="PS51186">
    <property type="entry name" value="GNAT"/>
    <property type="match status" value="1"/>
</dbReference>
<keyword evidence="3" id="KW-1185">Reference proteome</keyword>